<evidence type="ECO:0008006" key="4">
    <source>
        <dbReference type="Google" id="ProtNLM"/>
    </source>
</evidence>
<dbReference type="InterPro" id="IPR007813">
    <property type="entry name" value="PilN"/>
</dbReference>
<dbReference type="STRING" id="1802055.A3A74_00515"/>
<protein>
    <recommendedName>
        <fullName evidence="4">Pilus assembly protein PilN</fullName>
    </recommendedName>
</protein>
<sequence length="183" mass="20494">MADSPHVKINLIGKARVSVADNFLKWAVTVGRIVIVATELIALGALLYRFTIDRKIIDLHDQIRKAQIFVKAQSAKEKDYRSIQERLLNIKETEEDTKAKIEIMNDILGSIARGNFSSTNLTVAQQTISVNGIAFSIFPINNFLEKLKENPNVVSIALDEVSGSAQGVQFKLTIELKQRMKRI</sequence>
<reference evidence="2 3" key="1">
    <citation type="journal article" date="2016" name="Nat. Commun.">
        <title>Thousands of microbial genomes shed light on interconnected biogeochemical processes in an aquifer system.</title>
        <authorList>
            <person name="Anantharaman K."/>
            <person name="Brown C.T."/>
            <person name="Hug L.A."/>
            <person name="Sharon I."/>
            <person name="Castelle C.J."/>
            <person name="Probst A.J."/>
            <person name="Thomas B.C."/>
            <person name="Singh A."/>
            <person name="Wilkins M.J."/>
            <person name="Karaoz U."/>
            <person name="Brodie E.L."/>
            <person name="Williams K.H."/>
            <person name="Hubbard S.S."/>
            <person name="Banfield J.F."/>
        </authorList>
    </citation>
    <scope>NUCLEOTIDE SEQUENCE [LARGE SCALE GENOMIC DNA]</scope>
</reference>
<name>A0A1F7IBB5_9BACT</name>
<keyword evidence="1" id="KW-0812">Transmembrane</keyword>
<dbReference type="Proteomes" id="UP000179270">
    <property type="component" value="Unassembled WGS sequence"/>
</dbReference>
<gene>
    <name evidence="2" type="ORF">A3A74_00515</name>
</gene>
<feature type="transmembrane region" description="Helical" evidence="1">
    <location>
        <begin position="26"/>
        <end position="48"/>
    </location>
</feature>
<dbReference type="AlphaFoldDB" id="A0A1F7IBB5"/>
<evidence type="ECO:0000313" key="3">
    <source>
        <dbReference type="Proteomes" id="UP000179270"/>
    </source>
</evidence>
<evidence type="ECO:0000313" key="2">
    <source>
        <dbReference type="EMBL" id="OGK40646.1"/>
    </source>
</evidence>
<evidence type="ECO:0000256" key="1">
    <source>
        <dbReference type="SAM" id="Phobius"/>
    </source>
</evidence>
<dbReference type="Pfam" id="PF05137">
    <property type="entry name" value="PilN"/>
    <property type="match status" value="1"/>
</dbReference>
<proteinExistence type="predicted"/>
<keyword evidence="1" id="KW-0472">Membrane</keyword>
<accession>A0A1F7IBB5</accession>
<keyword evidence="1" id="KW-1133">Transmembrane helix</keyword>
<organism evidence="2 3">
    <name type="scientific">Candidatus Roizmanbacteria bacterium RIFCSPLOWO2_01_FULL_35_13</name>
    <dbReference type="NCBI Taxonomy" id="1802055"/>
    <lineage>
        <taxon>Bacteria</taxon>
        <taxon>Candidatus Roizmaniibacteriota</taxon>
    </lineage>
</organism>
<comment type="caution">
    <text evidence="2">The sequence shown here is derived from an EMBL/GenBank/DDBJ whole genome shotgun (WGS) entry which is preliminary data.</text>
</comment>
<dbReference type="EMBL" id="MGAF01000029">
    <property type="protein sequence ID" value="OGK40646.1"/>
    <property type="molecule type" value="Genomic_DNA"/>
</dbReference>